<dbReference type="PANTHER" id="PTHR47331">
    <property type="entry name" value="PHD-TYPE DOMAIN-CONTAINING PROTEIN"/>
    <property type="match status" value="1"/>
</dbReference>
<organism evidence="2 3">
    <name type="scientific">Cirrhinus molitorella</name>
    <name type="common">mud carp</name>
    <dbReference type="NCBI Taxonomy" id="172907"/>
    <lineage>
        <taxon>Eukaryota</taxon>
        <taxon>Metazoa</taxon>
        <taxon>Chordata</taxon>
        <taxon>Craniata</taxon>
        <taxon>Vertebrata</taxon>
        <taxon>Euteleostomi</taxon>
        <taxon>Actinopterygii</taxon>
        <taxon>Neopterygii</taxon>
        <taxon>Teleostei</taxon>
        <taxon>Ostariophysi</taxon>
        <taxon>Cypriniformes</taxon>
        <taxon>Cyprinidae</taxon>
        <taxon>Labeoninae</taxon>
        <taxon>Labeonini</taxon>
        <taxon>Cirrhinus</taxon>
    </lineage>
</organism>
<gene>
    <name evidence="2" type="ORF">QQF64_022437</name>
</gene>
<comment type="caution">
    <text evidence="2">The sequence shown here is derived from an EMBL/GenBank/DDBJ whole genome shotgun (WGS) entry which is preliminary data.</text>
</comment>
<evidence type="ECO:0000259" key="1">
    <source>
        <dbReference type="Pfam" id="PF18701"/>
    </source>
</evidence>
<sequence>MYDIEKMFHQFHVQRCDRDYLSFLWWKNGNTETQPQVHRMKVHLFGATSSPGCANYGLRYLAKEHCHTHPAGSEFMERDFYVDDGVISTDTVEKAIQLAQEATEICKQGGLRLHKFVSNSPAVLQNIPPSECAIETKTKDVTFKGMPQERALGIKWNIERDCFRFDNTSKDQPATRRGILSTVASIYDPLGFLAPFVLHGKRILQEMCHQGINWDDSLPEALRPRWESWQRDFANLDKRDLPTPQSVELELSLGDSEVRKTQAMLTKVTETFSLAERLSKFSSWSKTVKAVARLIRRAKKVKSDAPATVSEQESAVRFIIQDVQKHTYGKEIKLLNKGNQLPHHNKLFHLDIFRDTDGLIKVGGRLSSIKDPFKHPIVIPKEHHVTKLIIAHCHDKCVICRRLRKAPEGQRMSDLPAERLEPSPPFTYCAQHCPHLVSSQKRTSMEQRDGVVCSFLTEQFCCRWRREYLQNIIARQRWHSPKRNLREGDIVLDIDELSPRGEWRLARVLETVRGKDGLVRRVKISYGDRKLNNKGQRSNKLTSAERPVQKLILILECS</sequence>
<dbReference type="InterPro" id="IPR040676">
    <property type="entry name" value="DUF5641"/>
</dbReference>
<reference evidence="2 3" key="1">
    <citation type="submission" date="2023-09" db="EMBL/GenBank/DDBJ databases">
        <authorList>
            <person name="Wang M."/>
        </authorList>
    </citation>
    <scope>NUCLEOTIDE SEQUENCE [LARGE SCALE GENOMIC DNA]</scope>
    <source>
        <strain evidence="2">GT-2023</strain>
        <tissue evidence="2">Liver</tissue>
    </source>
</reference>
<dbReference type="Pfam" id="PF18701">
    <property type="entry name" value="DUF5641"/>
    <property type="match status" value="1"/>
</dbReference>
<evidence type="ECO:0000313" key="2">
    <source>
        <dbReference type="EMBL" id="KAL1249119.1"/>
    </source>
</evidence>
<dbReference type="SUPFAM" id="SSF56672">
    <property type="entry name" value="DNA/RNA polymerases"/>
    <property type="match status" value="1"/>
</dbReference>
<feature type="domain" description="DUF5641" evidence="1">
    <location>
        <begin position="455"/>
        <end position="530"/>
    </location>
</feature>
<protein>
    <recommendedName>
        <fullName evidence="1">DUF5641 domain-containing protein</fullName>
    </recommendedName>
</protein>
<accession>A0ABR3LBN9</accession>
<dbReference type="Pfam" id="PF05380">
    <property type="entry name" value="Peptidase_A17"/>
    <property type="match status" value="1"/>
</dbReference>
<proteinExistence type="predicted"/>
<dbReference type="InterPro" id="IPR008042">
    <property type="entry name" value="Retrotrans_Pao"/>
</dbReference>
<keyword evidence="3" id="KW-1185">Reference proteome</keyword>
<dbReference type="Proteomes" id="UP001558613">
    <property type="component" value="Unassembled WGS sequence"/>
</dbReference>
<dbReference type="InterPro" id="IPR043502">
    <property type="entry name" value="DNA/RNA_pol_sf"/>
</dbReference>
<dbReference type="EMBL" id="JAYMGO010000024">
    <property type="protein sequence ID" value="KAL1249119.1"/>
    <property type="molecule type" value="Genomic_DNA"/>
</dbReference>
<dbReference type="PANTHER" id="PTHR47331:SF5">
    <property type="entry name" value="RIBONUCLEASE H"/>
    <property type="match status" value="1"/>
</dbReference>
<name>A0ABR3LBN9_9TELE</name>
<evidence type="ECO:0000313" key="3">
    <source>
        <dbReference type="Proteomes" id="UP001558613"/>
    </source>
</evidence>